<evidence type="ECO:0008006" key="3">
    <source>
        <dbReference type="Google" id="ProtNLM"/>
    </source>
</evidence>
<dbReference type="AlphaFoldDB" id="A0AAU8HQQ6"/>
<feature type="transmembrane region" description="Helical" evidence="1">
    <location>
        <begin position="208"/>
        <end position="233"/>
    </location>
</feature>
<name>A0AAU8HQQ6_9FIRM</name>
<dbReference type="EMBL" id="CP159485">
    <property type="protein sequence ID" value="XCI27781.1"/>
    <property type="molecule type" value="Genomic_DNA"/>
</dbReference>
<feature type="transmembrane region" description="Helical" evidence="1">
    <location>
        <begin position="6"/>
        <end position="25"/>
    </location>
</feature>
<feature type="transmembrane region" description="Helical" evidence="1">
    <location>
        <begin position="129"/>
        <end position="148"/>
    </location>
</feature>
<feature type="transmembrane region" description="Helical" evidence="1">
    <location>
        <begin position="160"/>
        <end position="188"/>
    </location>
</feature>
<keyword evidence="1" id="KW-1133">Transmembrane helix</keyword>
<reference evidence="2" key="1">
    <citation type="journal article" date="2018" name="Antonie Van Leeuwenhoek">
        <title>Proteinivorax hydrogeniformans sp. nov., an anaerobic, haloalkaliphilic bacterium fermenting proteinaceous compounds with high hydrogen production.</title>
        <authorList>
            <person name="Boltyanskaya Y."/>
            <person name="Detkova E."/>
            <person name="Pimenov N."/>
            <person name="Kevbrin V."/>
        </authorList>
    </citation>
    <scope>NUCLEOTIDE SEQUENCE</scope>
    <source>
        <strain evidence="2">Z-710</strain>
    </source>
</reference>
<keyword evidence="1" id="KW-0472">Membrane</keyword>
<dbReference type="RefSeq" id="WP_353892358.1">
    <property type="nucleotide sequence ID" value="NZ_CP159485.1"/>
</dbReference>
<feature type="transmembrane region" description="Helical" evidence="1">
    <location>
        <begin position="60"/>
        <end position="82"/>
    </location>
</feature>
<feature type="transmembrane region" description="Helical" evidence="1">
    <location>
        <begin position="102"/>
        <end position="123"/>
    </location>
</feature>
<evidence type="ECO:0000256" key="1">
    <source>
        <dbReference type="SAM" id="Phobius"/>
    </source>
</evidence>
<accession>A0AAU8HQQ6</accession>
<organism evidence="2">
    <name type="scientific">Proteinivorax hydrogeniformans</name>
    <dbReference type="NCBI Taxonomy" id="1826727"/>
    <lineage>
        <taxon>Bacteria</taxon>
        <taxon>Bacillati</taxon>
        <taxon>Bacillota</taxon>
        <taxon>Clostridia</taxon>
        <taxon>Eubacteriales</taxon>
        <taxon>Proteinivoracaceae</taxon>
        <taxon>Proteinivorax</taxon>
    </lineage>
</organism>
<keyword evidence="1" id="KW-0812">Transmembrane</keyword>
<gene>
    <name evidence="2" type="ORF">PRVXH_001703</name>
</gene>
<sequence length="259" mass="28861">MEVLYLIAGIVISTLFAKLVINFCYNSQKKIKNYRGQHLAVALGMLILLSMLVGELIEVALFASNGLDLLFVYTAVFLFGYIDDISNDKTNKGFKGHTKAFLKGNLTSGFLKACGIPLILLIYITRFSLLAIIEVIFLSMLVNLFNFLDLRPGRCQKVFIFSFLPLTLLTSNPQDYFILGVIMVTLYLDLTELSVLGDGGSNLLGALVALKVLNLPIGIKLFIYFIVLVMTIIGEKYSYNRLISKSKLLSFIDQIGRKS</sequence>
<proteinExistence type="predicted"/>
<reference evidence="2" key="2">
    <citation type="submission" date="2024-06" db="EMBL/GenBank/DDBJ databases">
        <authorList>
            <person name="Petrova K.O."/>
            <person name="Toshchakov S.V."/>
            <person name="Boltjanskaja Y.V."/>
            <person name="Kevbrin V.V."/>
        </authorList>
    </citation>
    <scope>NUCLEOTIDE SEQUENCE</scope>
    <source>
        <strain evidence="2">Z-710</strain>
    </source>
</reference>
<feature type="transmembrane region" description="Helical" evidence="1">
    <location>
        <begin position="37"/>
        <end position="54"/>
    </location>
</feature>
<evidence type="ECO:0000313" key="2">
    <source>
        <dbReference type="EMBL" id="XCI27781.1"/>
    </source>
</evidence>
<protein>
    <recommendedName>
        <fullName evidence="3">UDP-N-acetylmuramyl pentapeptide phosphotransferase/UDP-N-acetylglucosamine-1-phosphate transferase</fullName>
    </recommendedName>
</protein>